<sequence length="37" mass="3958">DFNHTEGQGRARDGGRPVPGRTGRSSDRHSPPLAQGM</sequence>
<protein>
    <submittedName>
        <fullName evidence="2">Uncharacterized protein</fullName>
    </submittedName>
</protein>
<organism evidence="2">
    <name type="scientific">uncultured Thermomicrobiales bacterium</name>
    <dbReference type="NCBI Taxonomy" id="1645740"/>
    <lineage>
        <taxon>Bacteria</taxon>
        <taxon>Pseudomonadati</taxon>
        <taxon>Thermomicrobiota</taxon>
        <taxon>Thermomicrobia</taxon>
        <taxon>Thermomicrobiales</taxon>
        <taxon>environmental samples</taxon>
    </lineage>
</organism>
<feature type="non-terminal residue" evidence="2">
    <location>
        <position position="37"/>
    </location>
</feature>
<evidence type="ECO:0000313" key="2">
    <source>
        <dbReference type="EMBL" id="CAA9544326.1"/>
    </source>
</evidence>
<feature type="region of interest" description="Disordered" evidence="1">
    <location>
        <begin position="1"/>
        <end position="37"/>
    </location>
</feature>
<dbReference type="AlphaFoldDB" id="A0A6J4UAU1"/>
<reference evidence="2" key="1">
    <citation type="submission" date="2020-02" db="EMBL/GenBank/DDBJ databases">
        <authorList>
            <person name="Meier V. D."/>
        </authorList>
    </citation>
    <scope>NUCLEOTIDE SEQUENCE</scope>
    <source>
        <strain evidence="2">AVDCRST_MAG87</strain>
    </source>
</reference>
<feature type="compositionally biased region" description="Basic and acidic residues" evidence="1">
    <location>
        <begin position="1"/>
        <end position="15"/>
    </location>
</feature>
<feature type="non-terminal residue" evidence="2">
    <location>
        <position position="1"/>
    </location>
</feature>
<accession>A0A6J4UAU1</accession>
<proteinExistence type="predicted"/>
<gene>
    <name evidence="2" type="ORF">AVDCRST_MAG87-347</name>
</gene>
<name>A0A6J4UAU1_9BACT</name>
<evidence type="ECO:0000256" key="1">
    <source>
        <dbReference type="SAM" id="MobiDB-lite"/>
    </source>
</evidence>
<dbReference type="EMBL" id="CADCWJ010000089">
    <property type="protein sequence ID" value="CAA9544326.1"/>
    <property type="molecule type" value="Genomic_DNA"/>
</dbReference>